<organism evidence="1 2">
    <name type="scientific">Rangifer tarandus platyrhynchus</name>
    <name type="common">Svalbard reindeer</name>
    <dbReference type="NCBI Taxonomy" id="3082113"/>
    <lineage>
        <taxon>Eukaryota</taxon>
        <taxon>Metazoa</taxon>
        <taxon>Chordata</taxon>
        <taxon>Craniata</taxon>
        <taxon>Vertebrata</taxon>
        <taxon>Euteleostomi</taxon>
        <taxon>Mammalia</taxon>
        <taxon>Eutheria</taxon>
        <taxon>Laurasiatheria</taxon>
        <taxon>Artiodactyla</taxon>
        <taxon>Ruminantia</taxon>
        <taxon>Pecora</taxon>
        <taxon>Cervidae</taxon>
        <taxon>Odocoileinae</taxon>
        <taxon>Rangifer</taxon>
    </lineage>
</organism>
<name>A0ACB0EX30_RANTA</name>
<protein>
    <submittedName>
        <fullName evidence="1">Uncharacterized protein</fullName>
    </submittedName>
</protein>
<evidence type="ECO:0000313" key="2">
    <source>
        <dbReference type="Proteomes" id="UP001162501"/>
    </source>
</evidence>
<evidence type="ECO:0000313" key="1">
    <source>
        <dbReference type="EMBL" id="CAI9704729.1"/>
    </source>
</evidence>
<accession>A0ACB0EX30</accession>
<dbReference type="Proteomes" id="UP001162501">
    <property type="component" value="Chromosome 27"/>
</dbReference>
<sequence length="170" mass="18590">MRNPVGHDPPPKCRDAPGPRSVLRGLLPERPGAGPLPNQRARSLRRHAAPFADQQRRRVAERPHCAPAWPEWLRASEPDPGPGLRCPRTQSPPRSDAWRKHSGLEGCFSLEQILGGGSGGGGGWGLFRGSLLTGPPPPRIRIPAVAGLTCAEGREESGRHFLQVQRHRRF</sequence>
<dbReference type="EMBL" id="OX596111">
    <property type="protein sequence ID" value="CAI9704729.1"/>
    <property type="molecule type" value="Genomic_DNA"/>
</dbReference>
<proteinExistence type="predicted"/>
<reference evidence="1" key="1">
    <citation type="submission" date="2023-05" db="EMBL/GenBank/DDBJ databases">
        <authorList>
            <consortium name="ELIXIR-Norway"/>
        </authorList>
    </citation>
    <scope>NUCLEOTIDE SEQUENCE</scope>
</reference>
<gene>
    <name evidence="1" type="ORF">MRATA1EN3_LOCUS15942</name>
</gene>